<keyword evidence="1 8" id="KW-0732">Signal</keyword>
<keyword evidence="2" id="KW-0677">Repeat</keyword>
<comment type="caution">
    <text evidence="10">The sequence shown here is derived from an EMBL/GenBank/DDBJ whole genome shotgun (WGS) entry which is preliminary data.</text>
</comment>
<evidence type="ECO:0000256" key="1">
    <source>
        <dbReference type="ARBA" id="ARBA00022729"/>
    </source>
</evidence>
<feature type="disulfide bond" evidence="5">
    <location>
        <begin position="65"/>
        <end position="129"/>
    </location>
</feature>
<name>A0A210QWU2_MIZYE</name>
<evidence type="ECO:0000313" key="11">
    <source>
        <dbReference type="Proteomes" id="UP000242188"/>
    </source>
</evidence>
<dbReference type="SUPFAM" id="SSF56487">
    <property type="entry name" value="SRCR-like"/>
    <property type="match status" value="2"/>
</dbReference>
<keyword evidence="11" id="KW-1185">Reference proteome</keyword>
<dbReference type="SMART" id="SM00202">
    <property type="entry name" value="SR"/>
    <property type="match status" value="2"/>
</dbReference>
<feature type="chain" id="PRO_5012465301" evidence="8">
    <location>
        <begin position="22"/>
        <end position="700"/>
    </location>
</feature>
<dbReference type="InterPro" id="IPR036772">
    <property type="entry name" value="SRCR-like_dom_sf"/>
</dbReference>
<evidence type="ECO:0000256" key="8">
    <source>
        <dbReference type="SAM" id="SignalP"/>
    </source>
</evidence>
<evidence type="ECO:0000256" key="5">
    <source>
        <dbReference type="PROSITE-ProRule" id="PRU00196"/>
    </source>
</evidence>
<dbReference type="PANTHER" id="PTHR19331:SF465">
    <property type="entry name" value="EGG PEPTIDE SPERACT RECEPTOR"/>
    <property type="match status" value="1"/>
</dbReference>
<dbReference type="OrthoDB" id="9971985at2759"/>
<dbReference type="GO" id="GO:0016020">
    <property type="term" value="C:membrane"/>
    <property type="evidence" value="ECO:0007669"/>
    <property type="project" value="InterPro"/>
</dbReference>
<evidence type="ECO:0000256" key="3">
    <source>
        <dbReference type="ARBA" id="ARBA00023157"/>
    </source>
</evidence>
<accession>A0A210QWU2</accession>
<dbReference type="EMBL" id="NEDP02001487">
    <property type="protein sequence ID" value="OWF53183.1"/>
    <property type="molecule type" value="Genomic_DNA"/>
</dbReference>
<keyword evidence="7" id="KW-1133">Transmembrane helix</keyword>
<evidence type="ECO:0000313" key="10">
    <source>
        <dbReference type="EMBL" id="OWF53183.1"/>
    </source>
</evidence>
<feature type="signal peptide" evidence="8">
    <location>
        <begin position="1"/>
        <end position="21"/>
    </location>
</feature>
<feature type="domain" description="SRCR" evidence="9">
    <location>
        <begin position="40"/>
        <end position="138"/>
    </location>
</feature>
<evidence type="ECO:0000256" key="2">
    <source>
        <dbReference type="ARBA" id="ARBA00022737"/>
    </source>
</evidence>
<dbReference type="AlphaFoldDB" id="A0A210QWU2"/>
<feature type="domain" description="SRCR" evidence="9">
    <location>
        <begin position="141"/>
        <end position="243"/>
    </location>
</feature>
<dbReference type="Proteomes" id="UP000242188">
    <property type="component" value="Unassembled WGS sequence"/>
</dbReference>
<proteinExistence type="predicted"/>
<dbReference type="Pfam" id="PF00530">
    <property type="entry name" value="SRCR"/>
    <property type="match status" value="1"/>
</dbReference>
<gene>
    <name evidence="10" type="ORF">KP79_PYT17452</name>
</gene>
<feature type="compositionally biased region" description="Polar residues" evidence="6">
    <location>
        <begin position="624"/>
        <end position="635"/>
    </location>
</feature>
<evidence type="ECO:0000256" key="6">
    <source>
        <dbReference type="SAM" id="MobiDB-lite"/>
    </source>
</evidence>
<feature type="transmembrane region" description="Helical" evidence="7">
    <location>
        <begin position="530"/>
        <end position="552"/>
    </location>
</feature>
<reference evidence="10 11" key="1">
    <citation type="journal article" date="2017" name="Nat. Ecol. Evol.">
        <title>Scallop genome provides insights into evolution of bilaterian karyotype and development.</title>
        <authorList>
            <person name="Wang S."/>
            <person name="Zhang J."/>
            <person name="Jiao W."/>
            <person name="Li J."/>
            <person name="Xun X."/>
            <person name="Sun Y."/>
            <person name="Guo X."/>
            <person name="Huan P."/>
            <person name="Dong B."/>
            <person name="Zhang L."/>
            <person name="Hu X."/>
            <person name="Sun X."/>
            <person name="Wang J."/>
            <person name="Zhao C."/>
            <person name="Wang Y."/>
            <person name="Wang D."/>
            <person name="Huang X."/>
            <person name="Wang R."/>
            <person name="Lv J."/>
            <person name="Li Y."/>
            <person name="Zhang Z."/>
            <person name="Liu B."/>
            <person name="Lu W."/>
            <person name="Hui Y."/>
            <person name="Liang J."/>
            <person name="Zhou Z."/>
            <person name="Hou R."/>
            <person name="Li X."/>
            <person name="Liu Y."/>
            <person name="Li H."/>
            <person name="Ning X."/>
            <person name="Lin Y."/>
            <person name="Zhao L."/>
            <person name="Xing Q."/>
            <person name="Dou J."/>
            <person name="Li Y."/>
            <person name="Mao J."/>
            <person name="Guo H."/>
            <person name="Dou H."/>
            <person name="Li T."/>
            <person name="Mu C."/>
            <person name="Jiang W."/>
            <person name="Fu Q."/>
            <person name="Fu X."/>
            <person name="Miao Y."/>
            <person name="Liu J."/>
            <person name="Yu Q."/>
            <person name="Li R."/>
            <person name="Liao H."/>
            <person name="Li X."/>
            <person name="Kong Y."/>
            <person name="Jiang Z."/>
            <person name="Chourrout D."/>
            <person name="Li R."/>
            <person name="Bao Z."/>
        </authorList>
    </citation>
    <scope>NUCLEOTIDE SEQUENCE [LARGE SCALE GENOMIC DNA]</scope>
    <source>
        <strain evidence="10 11">PY_sf001</strain>
    </source>
</reference>
<dbReference type="PROSITE" id="PS50287">
    <property type="entry name" value="SRCR_2"/>
    <property type="match status" value="2"/>
</dbReference>
<evidence type="ECO:0000256" key="4">
    <source>
        <dbReference type="ARBA" id="ARBA00023180"/>
    </source>
</evidence>
<keyword evidence="7" id="KW-0812">Transmembrane</keyword>
<evidence type="ECO:0000259" key="9">
    <source>
        <dbReference type="PROSITE" id="PS50287"/>
    </source>
</evidence>
<sequence length="700" mass="77327">MMFNNTAFCMVILSMISMISSNLRRQQQGLEQQKRREYSIRLVSDSTKRSGIVEQYEGKLWKPVCGDNCWTNKTANFACKELQFIGGIKRSEDTTKVTGNHGNDTSGGYNCTYLHNCSKINRTCELNDCSSRAHVTCIGAVRLVGIKTQRAAVEVFRKNSKGKLKWAGVCSKCWSQNNTNVICKQFGLRSGELQAGTIKNASKTVWKHVNYSCSGNETDISDCPTTEEECKKCGNGTVIVKCHPDLGYNQTCTNDESCISGLVCKQTDNNVCRCENEASSFWNADKKACEERSNLEQNCTFNMYNSCKDTLVCTGDATSAVCKSKNDGVGTGEEADGRKNLGYNQTCTNDESCISGLVCKQTDNNVCRCENEASSFWNADKKACEERSNLEQNCTFNMYNSCKDTLVCTGDATSAVCKSKNDGVGTGEEADGRKNLGYNQTCTNDESCISGLVCKQTDNNVCRCENEASSFWNADKKACEERSGLGQKCTFNSCIDTLVCTEDATGAVCKIKKDDVGTGEEEDDQANLPIYVGVPIGCLVAISVIVITVWYCKREKRKNSIYGRTVSYSNGQSSNLNIDVGYSEVVLEGNVNGDQAYDLVQPMNLGNDGNYSIAMSDVKGPRSESPTQTTATNNYGYGVLGGKRAENDDNDMYSHARRMNDTGEYDAFDKRDRDTDVNDLYDHTRGITMENQYDEFQKRK</sequence>
<keyword evidence="4" id="KW-0325">Glycoprotein</keyword>
<keyword evidence="7" id="KW-0472">Membrane</keyword>
<organism evidence="10 11">
    <name type="scientific">Mizuhopecten yessoensis</name>
    <name type="common">Japanese scallop</name>
    <name type="synonym">Patinopecten yessoensis</name>
    <dbReference type="NCBI Taxonomy" id="6573"/>
    <lineage>
        <taxon>Eukaryota</taxon>
        <taxon>Metazoa</taxon>
        <taxon>Spiralia</taxon>
        <taxon>Lophotrochozoa</taxon>
        <taxon>Mollusca</taxon>
        <taxon>Bivalvia</taxon>
        <taxon>Autobranchia</taxon>
        <taxon>Pteriomorphia</taxon>
        <taxon>Pectinida</taxon>
        <taxon>Pectinoidea</taxon>
        <taxon>Pectinidae</taxon>
        <taxon>Mizuhopecten</taxon>
    </lineage>
</organism>
<dbReference type="InterPro" id="IPR001190">
    <property type="entry name" value="SRCR"/>
</dbReference>
<feature type="disulfide bond" evidence="5">
    <location>
        <begin position="213"/>
        <end position="223"/>
    </location>
</feature>
<comment type="caution">
    <text evidence="5">Lacks conserved residue(s) required for the propagation of feature annotation.</text>
</comment>
<evidence type="ECO:0000256" key="7">
    <source>
        <dbReference type="SAM" id="Phobius"/>
    </source>
</evidence>
<dbReference type="STRING" id="6573.A0A210QWU2"/>
<feature type="region of interest" description="Disordered" evidence="6">
    <location>
        <begin position="618"/>
        <end position="647"/>
    </location>
</feature>
<keyword evidence="3 5" id="KW-1015">Disulfide bond</keyword>
<dbReference type="Gene3D" id="3.10.250.10">
    <property type="entry name" value="SRCR-like domain"/>
    <property type="match status" value="2"/>
</dbReference>
<dbReference type="PANTHER" id="PTHR19331">
    <property type="entry name" value="SCAVENGER RECEPTOR DOMAIN-CONTAINING"/>
    <property type="match status" value="1"/>
</dbReference>
<protein>
    <submittedName>
        <fullName evidence="10">Neurotrypsin</fullName>
    </submittedName>
</protein>